<dbReference type="SMART" id="SM00470">
    <property type="entry name" value="ParB"/>
    <property type="match status" value="1"/>
</dbReference>
<dbReference type="InterPro" id="IPR050336">
    <property type="entry name" value="Chromosome_partition/occlusion"/>
</dbReference>
<dbReference type="InterPro" id="IPR003115">
    <property type="entry name" value="ParB_N"/>
</dbReference>
<organism evidence="2 3">
    <name type="scientific">Seohaeicola nanhaiensis</name>
    <dbReference type="NCBI Taxonomy" id="1387282"/>
    <lineage>
        <taxon>Bacteria</taxon>
        <taxon>Pseudomonadati</taxon>
        <taxon>Pseudomonadota</taxon>
        <taxon>Alphaproteobacteria</taxon>
        <taxon>Rhodobacterales</taxon>
        <taxon>Roseobacteraceae</taxon>
        <taxon>Seohaeicola</taxon>
    </lineage>
</organism>
<sequence>MLIPYANNARTHSEAQVAQIAGSIREFGFNNPVLVDGENGIIAGHGRVLAARKLGLAEVPVIELAHLSEAQKRAYILADNRLAEAAGWDRDLLALELGDLTD</sequence>
<dbReference type="RefSeq" id="WP_380717862.1">
    <property type="nucleotide sequence ID" value="NZ_JBHSGI010000011.1"/>
</dbReference>
<accession>A0ABV9KGX4</accession>
<dbReference type="Proteomes" id="UP001595973">
    <property type="component" value="Unassembled WGS sequence"/>
</dbReference>
<keyword evidence="3" id="KW-1185">Reference proteome</keyword>
<reference evidence="3" key="1">
    <citation type="journal article" date="2019" name="Int. J. Syst. Evol. Microbiol.">
        <title>The Global Catalogue of Microorganisms (GCM) 10K type strain sequencing project: providing services to taxonomists for standard genome sequencing and annotation.</title>
        <authorList>
            <consortium name="The Broad Institute Genomics Platform"/>
            <consortium name="The Broad Institute Genome Sequencing Center for Infectious Disease"/>
            <person name="Wu L."/>
            <person name="Ma J."/>
        </authorList>
    </citation>
    <scope>NUCLEOTIDE SEQUENCE [LARGE SCALE GENOMIC DNA]</scope>
    <source>
        <strain evidence="3">CGMCC 4.7283</strain>
    </source>
</reference>
<dbReference type="PANTHER" id="PTHR33375:SF1">
    <property type="entry name" value="CHROMOSOME-PARTITIONING PROTEIN PARB-RELATED"/>
    <property type="match status" value="1"/>
</dbReference>
<dbReference type="CDD" id="cd16403">
    <property type="entry name" value="ParB_N_like_MT"/>
    <property type="match status" value="1"/>
</dbReference>
<protein>
    <submittedName>
        <fullName evidence="2">ParB/Srx family N-terminal domain-containing protein</fullName>
    </submittedName>
</protein>
<feature type="domain" description="ParB-like N-terminal" evidence="1">
    <location>
        <begin position="1"/>
        <end position="81"/>
    </location>
</feature>
<gene>
    <name evidence="2" type="ORF">ACFO5X_12720</name>
</gene>
<dbReference type="EMBL" id="JBHSGI010000011">
    <property type="protein sequence ID" value="MFC4669420.1"/>
    <property type="molecule type" value="Genomic_DNA"/>
</dbReference>
<dbReference type="Pfam" id="PF02195">
    <property type="entry name" value="ParB_N"/>
    <property type="match status" value="1"/>
</dbReference>
<evidence type="ECO:0000259" key="1">
    <source>
        <dbReference type="SMART" id="SM00470"/>
    </source>
</evidence>
<proteinExistence type="predicted"/>
<dbReference type="SUPFAM" id="SSF110849">
    <property type="entry name" value="ParB/Sulfiredoxin"/>
    <property type="match status" value="1"/>
</dbReference>
<evidence type="ECO:0000313" key="3">
    <source>
        <dbReference type="Proteomes" id="UP001595973"/>
    </source>
</evidence>
<feature type="non-terminal residue" evidence="2">
    <location>
        <position position="102"/>
    </location>
</feature>
<dbReference type="InterPro" id="IPR036086">
    <property type="entry name" value="ParB/Sulfiredoxin_sf"/>
</dbReference>
<comment type="caution">
    <text evidence="2">The sequence shown here is derived from an EMBL/GenBank/DDBJ whole genome shotgun (WGS) entry which is preliminary data.</text>
</comment>
<name>A0ABV9KGX4_9RHOB</name>
<dbReference type="PANTHER" id="PTHR33375">
    <property type="entry name" value="CHROMOSOME-PARTITIONING PROTEIN PARB-RELATED"/>
    <property type="match status" value="1"/>
</dbReference>
<dbReference type="Gene3D" id="3.90.1530.10">
    <property type="entry name" value="Conserved hypothetical protein from pyrococcus furiosus pfu- 392566-001, ParB domain"/>
    <property type="match status" value="1"/>
</dbReference>
<evidence type="ECO:0000313" key="2">
    <source>
        <dbReference type="EMBL" id="MFC4669420.1"/>
    </source>
</evidence>